<evidence type="ECO:0000256" key="6">
    <source>
        <dbReference type="ARBA" id="ARBA00023077"/>
    </source>
</evidence>
<keyword evidence="2 9" id="KW-0813">Transport</keyword>
<comment type="similarity">
    <text evidence="9">Belongs to the TonB-dependent receptor family.</text>
</comment>
<keyword evidence="12" id="KW-1185">Reference proteome</keyword>
<reference evidence="11" key="1">
    <citation type="submission" date="2020-10" db="EMBL/GenBank/DDBJ databases">
        <authorList>
            <person name="Lu T."/>
            <person name="Wang Q."/>
            <person name="Han X."/>
        </authorList>
    </citation>
    <scope>NUCLEOTIDE SEQUENCE</scope>
    <source>
        <strain evidence="11">WQ 366</strain>
    </source>
</reference>
<evidence type="ECO:0000256" key="1">
    <source>
        <dbReference type="ARBA" id="ARBA00004571"/>
    </source>
</evidence>
<comment type="caution">
    <text evidence="11">The sequence shown here is derived from an EMBL/GenBank/DDBJ whole genome shotgun (WGS) entry which is preliminary data.</text>
</comment>
<evidence type="ECO:0000259" key="10">
    <source>
        <dbReference type="Pfam" id="PF07715"/>
    </source>
</evidence>
<proteinExistence type="inferred from homology"/>
<keyword evidence="3 9" id="KW-1134">Transmembrane beta strand</keyword>
<evidence type="ECO:0000256" key="8">
    <source>
        <dbReference type="ARBA" id="ARBA00023237"/>
    </source>
</evidence>
<organism evidence="11 12">
    <name type="scientific">Sphingobacterium bovistauri</name>
    <dbReference type="NCBI Taxonomy" id="2781959"/>
    <lineage>
        <taxon>Bacteria</taxon>
        <taxon>Pseudomonadati</taxon>
        <taxon>Bacteroidota</taxon>
        <taxon>Sphingobacteriia</taxon>
        <taxon>Sphingobacteriales</taxon>
        <taxon>Sphingobacteriaceae</taxon>
        <taxon>Sphingobacterium</taxon>
    </lineage>
</organism>
<feature type="domain" description="TonB-dependent receptor plug" evidence="10">
    <location>
        <begin position="128"/>
        <end position="206"/>
    </location>
</feature>
<name>A0ABS7Z495_9SPHI</name>
<evidence type="ECO:0000256" key="3">
    <source>
        <dbReference type="ARBA" id="ARBA00022452"/>
    </source>
</evidence>
<dbReference type="EMBL" id="JADEYP010000009">
    <property type="protein sequence ID" value="MCA5004833.1"/>
    <property type="molecule type" value="Genomic_DNA"/>
</dbReference>
<dbReference type="PANTHER" id="PTHR30069">
    <property type="entry name" value="TONB-DEPENDENT OUTER MEMBRANE RECEPTOR"/>
    <property type="match status" value="1"/>
</dbReference>
<dbReference type="InterPro" id="IPR010917">
    <property type="entry name" value="TonB_rcpt_CS"/>
</dbReference>
<dbReference type="InterPro" id="IPR008969">
    <property type="entry name" value="CarboxyPept-like_regulatory"/>
</dbReference>
<evidence type="ECO:0000256" key="2">
    <source>
        <dbReference type="ARBA" id="ARBA00022448"/>
    </source>
</evidence>
<dbReference type="Gene3D" id="2.60.40.1120">
    <property type="entry name" value="Carboxypeptidase-like, regulatory domain"/>
    <property type="match status" value="1"/>
</dbReference>
<keyword evidence="5" id="KW-0732">Signal</keyword>
<keyword evidence="6" id="KW-0798">TonB box</keyword>
<dbReference type="SUPFAM" id="SSF49464">
    <property type="entry name" value="Carboxypeptidase regulatory domain-like"/>
    <property type="match status" value="1"/>
</dbReference>
<dbReference type="PROSITE" id="PS52016">
    <property type="entry name" value="TONB_DEPENDENT_REC_3"/>
    <property type="match status" value="1"/>
</dbReference>
<evidence type="ECO:0000256" key="4">
    <source>
        <dbReference type="ARBA" id="ARBA00022692"/>
    </source>
</evidence>
<evidence type="ECO:0000313" key="12">
    <source>
        <dbReference type="Proteomes" id="UP001165302"/>
    </source>
</evidence>
<dbReference type="Pfam" id="PF07715">
    <property type="entry name" value="Plug"/>
    <property type="match status" value="1"/>
</dbReference>
<dbReference type="InterPro" id="IPR037066">
    <property type="entry name" value="Plug_dom_sf"/>
</dbReference>
<accession>A0ABS7Z495</accession>
<dbReference type="PANTHER" id="PTHR30069:SF29">
    <property type="entry name" value="HEMOGLOBIN AND HEMOGLOBIN-HAPTOGLOBIN-BINDING PROTEIN 1-RELATED"/>
    <property type="match status" value="1"/>
</dbReference>
<dbReference type="Pfam" id="PF13715">
    <property type="entry name" value="CarbopepD_reg_2"/>
    <property type="match status" value="1"/>
</dbReference>
<keyword evidence="8 9" id="KW-0998">Cell outer membrane</keyword>
<evidence type="ECO:0000256" key="5">
    <source>
        <dbReference type="ARBA" id="ARBA00022729"/>
    </source>
</evidence>
<keyword evidence="11" id="KW-0675">Receptor</keyword>
<gene>
    <name evidence="11" type="ORF">IPZ78_06660</name>
</gene>
<dbReference type="Gene3D" id="2.40.170.20">
    <property type="entry name" value="TonB-dependent receptor, beta-barrel domain"/>
    <property type="match status" value="1"/>
</dbReference>
<evidence type="ECO:0000313" key="11">
    <source>
        <dbReference type="EMBL" id="MCA5004833.1"/>
    </source>
</evidence>
<keyword evidence="7 9" id="KW-0472">Membrane</keyword>
<comment type="subcellular location">
    <subcellularLocation>
        <location evidence="1 9">Cell outer membrane</location>
        <topology evidence="1 9">Multi-pass membrane protein</topology>
    </subcellularLocation>
</comment>
<dbReference type="Gene3D" id="2.170.130.10">
    <property type="entry name" value="TonB-dependent receptor, plug domain"/>
    <property type="match status" value="1"/>
</dbReference>
<dbReference type="InterPro" id="IPR012910">
    <property type="entry name" value="Plug_dom"/>
</dbReference>
<sequence>MKRNLLKGIHELKSFTICLLFLLISNVSMAQVSVKGQVIDAITRESIIGATVSIKGTATSTITNTDGKFVLNTTAQQIILVVNYLSYNEKEISLKDGERSKFNVIELESNMTSISEVFVRFNSMAIDRKTPVAVSTINASLIEEKLGSQEFPELLNSTPGVYATRAGGGFGDSRLNLRGFQSENVAVMINGVPVNGMENGKIYWSNWAGLSEVTRFMQVQRGLGASKVAVPSIGGTINIATKTIDATKGGHLYQGFGNDGYNKTSFSYSSGLMDNGWAFSVLGSKNTGNGWMEGGKFEAYNYFFNVSKKINEAHTLALTAFGAPQNHSQRFDRLTIQEYRDAPQGLKYNANWGVLNGEYQTISQNEYHKPQISLNHNWTINSTSSLSTSAYASIATGGSTIDAGSLDFNTFRTNGAYSPIDIDAIVQQNIANPDGSALGYLRTSVNDHQWYGVLSTYTKKVNDRFDILAGIDGRYYRGKHYQTVSNLLGAKYVADNSDLNNPYNRATVGDRVSFDNDGVIGWGGAFLQGEYSHGPLSTFVTLSGSNSSYQRIDYFKFLDSDTKQKSEVVNTLGYQVKGGANYNINTNHNVFANIGYFEKAPFFNAVFMNNSNTVNEAAEREKIMSYELGYGFRTSTFSANINAYHTAWKDKSFTRSFQNDGINYFGNFLGVDALHKGIELDFNYRPTNALNIKGMVSVGDWKWTNNLPQLQIFDEAQNPVGQPVGPIYMKDIKVGDSPQTSMFLGVNYDVFESLKLGIDYNYFANFHSDFNPTTLIQENMEVWKVPNYSLLGVNAVLKLKIAGLKTSLFANVNNLLDTEYISDGYAIFSPESASSSRLISNSSNTQVYYGVGRTWTTGLKINF</sequence>
<dbReference type="Proteomes" id="UP001165302">
    <property type="component" value="Unassembled WGS sequence"/>
</dbReference>
<dbReference type="SUPFAM" id="SSF56935">
    <property type="entry name" value="Porins"/>
    <property type="match status" value="1"/>
</dbReference>
<evidence type="ECO:0000256" key="7">
    <source>
        <dbReference type="ARBA" id="ARBA00023136"/>
    </source>
</evidence>
<dbReference type="InterPro" id="IPR039426">
    <property type="entry name" value="TonB-dep_rcpt-like"/>
</dbReference>
<evidence type="ECO:0000256" key="9">
    <source>
        <dbReference type="PROSITE-ProRule" id="PRU01360"/>
    </source>
</evidence>
<keyword evidence="4 9" id="KW-0812">Transmembrane</keyword>
<dbReference type="RefSeq" id="WP_225552221.1">
    <property type="nucleotide sequence ID" value="NZ_JADEYP010000009.1"/>
</dbReference>
<dbReference type="InterPro" id="IPR036942">
    <property type="entry name" value="Beta-barrel_TonB_sf"/>
</dbReference>
<protein>
    <submittedName>
        <fullName evidence="11">TonB-dependent receptor</fullName>
    </submittedName>
</protein>
<dbReference type="PROSITE" id="PS01156">
    <property type="entry name" value="TONB_DEPENDENT_REC_2"/>
    <property type="match status" value="1"/>
</dbReference>